<name>A0A9D4EWK7_DREPO</name>
<evidence type="ECO:0000313" key="5">
    <source>
        <dbReference type="Proteomes" id="UP000828390"/>
    </source>
</evidence>
<organism evidence="4 5">
    <name type="scientific">Dreissena polymorpha</name>
    <name type="common">Zebra mussel</name>
    <name type="synonym">Mytilus polymorpha</name>
    <dbReference type="NCBI Taxonomy" id="45954"/>
    <lineage>
        <taxon>Eukaryota</taxon>
        <taxon>Metazoa</taxon>
        <taxon>Spiralia</taxon>
        <taxon>Lophotrochozoa</taxon>
        <taxon>Mollusca</taxon>
        <taxon>Bivalvia</taxon>
        <taxon>Autobranchia</taxon>
        <taxon>Heteroconchia</taxon>
        <taxon>Euheterodonta</taxon>
        <taxon>Imparidentia</taxon>
        <taxon>Neoheterodontei</taxon>
        <taxon>Myida</taxon>
        <taxon>Dreissenoidea</taxon>
        <taxon>Dreissenidae</taxon>
        <taxon>Dreissena</taxon>
    </lineage>
</organism>
<dbReference type="Gene3D" id="1.10.238.10">
    <property type="entry name" value="EF-hand"/>
    <property type="match status" value="2"/>
</dbReference>
<evidence type="ECO:0000256" key="1">
    <source>
        <dbReference type="ARBA" id="ARBA00022737"/>
    </source>
</evidence>
<feature type="domain" description="EF-hand" evidence="3">
    <location>
        <begin position="115"/>
        <end position="150"/>
    </location>
</feature>
<evidence type="ECO:0000313" key="4">
    <source>
        <dbReference type="EMBL" id="KAH3787163.1"/>
    </source>
</evidence>
<gene>
    <name evidence="4" type="ORF">DPMN_165283</name>
</gene>
<keyword evidence="2" id="KW-0106">Calcium</keyword>
<protein>
    <recommendedName>
        <fullName evidence="3">EF-hand domain-containing protein</fullName>
    </recommendedName>
</protein>
<keyword evidence="1" id="KW-0677">Repeat</keyword>
<evidence type="ECO:0000256" key="2">
    <source>
        <dbReference type="ARBA" id="ARBA00022837"/>
    </source>
</evidence>
<dbReference type="EMBL" id="JAIWYP010000008">
    <property type="protein sequence ID" value="KAH3787163.1"/>
    <property type="molecule type" value="Genomic_DNA"/>
</dbReference>
<feature type="domain" description="EF-hand" evidence="3">
    <location>
        <begin position="42"/>
        <end position="77"/>
    </location>
</feature>
<dbReference type="OrthoDB" id="26525at2759"/>
<keyword evidence="5" id="KW-1185">Reference proteome</keyword>
<dbReference type="GO" id="GO:0043226">
    <property type="term" value="C:organelle"/>
    <property type="evidence" value="ECO:0007669"/>
    <property type="project" value="UniProtKB-ARBA"/>
</dbReference>
<proteinExistence type="predicted"/>
<dbReference type="SMART" id="SM00054">
    <property type="entry name" value="EFh"/>
    <property type="match status" value="3"/>
</dbReference>
<comment type="caution">
    <text evidence="4">The sequence shown here is derived from an EMBL/GenBank/DDBJ whole genome shotgun (WGS) entry which is preliminary data.</text>
</comment>
<dbReference type="InterPro" id="IPR018247">
    <property type="entry name" value="EF_Hand_1_Ca_BS"/>
</dbReference>
<dbReference type="FunFam" id="1.10.238.10:FF:000178">
    <property type="entry name" value="Calmodulin-2 A"/>
    <property type="match status" value="1"/>
</dbReference>
<reference evidence="4" key="1">
    <citation type="journal article" date="2019" name="bioRxiv">
        <title>The Genome of the Zebra Mussel, Dreissena polymorpha: A Resource for Invasive Species Research.</title>
        <authorList>
            <person name="McCartney M.A."/>
            <person name="Auch B."/>
            <person name="Kono T."/>
            <person name="Mallez S."/>
            <person name="Zhang Y."/>
            <person name="Obille A."/>
            <person name="Becker A."/>
            <person name="Abrahante J.E."/>
            <person name="Garbe J."/>
            <person name="Badalamenti J.P."/>
            <person name="Herman A."/>
            <person name="Mangelson H."/>
            <person name="Liachko I."/>
            <person name="Sullivan S."/>
            <person name="Sone E.D."/>
            <person name="Koren S."/>
            <person name="Silverstein K.A.T."/>
            <person name="Beckman K.B."/>
            <person name="Gohl D.M."/>
        </authorList>
    </citation>
    <scope>NUCLEOTIDE SEQUENCE</scope>
    <source>
        <strain evidence="4">Duluth1</strain>
        <tissue evidence="4">Whole animal</tissue>
    </source>
</reference>
<dbReference type="AlphaFoldDB" id="A0A9D4EWK7"/>
<dbReference type="Pfam" id="PF13499">
    <property type="entry name" value="EF-hand_7"/>
    <property type="match status" value="2"/>
</dbReference>
<dbReference type="GO" id="GO:0005509">
    <property type="term" value="F:calcium ion binding"/>
    <property type="evidence" value="ECO:0007669"/>
    <property type="project" value="InterPro"/>
</dbReference>
<sequence>MSLTEEDELRIQEAFTSINVNGGDNVDVSELYRGAQLFGLNPTRTECEAAIASVDLNADGQLSQDEFRNLVLKMMKTREQMEAELDKALQALGDGDRFTKDEFRTFIQSRGDDPLTDAEVDELFADIDTDGDMDTISRQELIALFTQANM</sequence>
<dbReference type="SUPFAM" id="SSF47473">
    <property type="entry name" value="EF-hand"/>
    <property type="match status" value="1"/>
</dbReference>
<reference evidence="4" key="2">
    <citation type="submission" date="2020-11" db="EMBL/GenBank/DDBJ databases">
        <authorList>
            <person name="McCartney M.A."/>
            <person name="Auch B."/>
            <person name="Kono T."/>
            <person name="Mallez S."/>
            <person name="Becker A."/>
            <person name="Gohl D.M."/>
            <person name="Silverstein K.A.T."/>
            <person name="Koren S."/>
            <person name="Bechman K.B."/>
            <person name="Herman A."/>
            <person name="Abrahante J.E."/>
            <person name="Garbe J."/>
        </authorList>
    </citation>
    <scope>NUCLEOTIDE SEQUENCE</scope>
    <source>
        <strain evidence="4">Duluth1</strain>
        <tissue evidence="4">Whole animal</tissue>
    </source>
</reference>
<dbReference type="PROSITE" id="PS50222">
    <property type="entry name" value="EF_HAND_2"/>
    <property type="match status" value="2"/>
</dbReference>
<dbReference type="PROSITE" id="PS00018">
    <property type="entry name" value="EF_HAND_1"/>
    <property type="match status" value="1"/>
</dbReference>
<dbReference type="InterPro" id="IPR002048">
    <property type="entry name" value="EF_hand_dom"/>
</dbReference>
<evidence type="ECO:0000259" key="3">
    <source>
        <dbReference type="PROSITE" id="PS50222"/>
    </source>
</evidence>
<accession>A0A9D4EWK7</accession>
<dbReference type="InterPro" id="IPR011992">
    <property type="entry name" value="EF-hand-dom_pair"/>
</dbReference>
<dbReference type="Proteomes" id="UP000828390">
    <property type="component" value="Unassembled WGS sequence"/>
</dbReference>